<evidence type="ECO:0000313" key="7">
    <source>
        <dbReference type="Proteomes" id="UP000798602"/>
    </source>
</evidence>
<dbReference type="EMBL" id="JAABLM010000004">
    <property type="protein sequence ID" value="NBL64554.1"/>
    <property type="molecule type" value="Genomic_DNA"/>
</dbReference>
<comment type="subcellular location">
    <subcellularLocation>
        <location evidence="1">Membrane</location>
        <topology evidence="1">Multi-pass membrane protein</topology>
    </subcellularLocation>
</comment>
<dbReference type="Proteomes" id="UP000798602">
    <property type="component" value="Unassembled WGS sequence"/>
</dbReference>
<dbReference type="InterPro" id="IPR019109">
    <property type="entry name" value="MamF_MmsF"/>
</dbReference>
<organism evidence="6 7">
    <name type="scientific">Flavobacterium ichthyis</name>
    <dbReference type="NCBI Taxonomy" id="2698827"/>
    <lineage>
        <taxon>Bacteria</taxon>
        <taxon>Pseudomonadati</taxon>
        <taxon>Bacteroidota</taxon>
        <taxon>Flavobacteriia</taxon>
        <taxon>Flavobacteriales</taxon>
        <taxon>Flavobacteriaceae</taxon>
        <taxon>Flavobacterium</taxon>
    </lineage>
</organism>
<keyword evidence="7" id="KW-1185">Reference proteome</keyword>
<gene>
    <name evidence="6" type="ORF">GV828_04990</name>
</gene>
<evidence type="ECO:0000256" key="3">
    <source>
        <dbReference type="ARBA" id="ARBA00022989"/>
    </source>
</evidence>
<keyword evidence="2 5" id="KW-0812">Transmembrane</keyword>
<evidence type="ECO:0000256" key="4">
    <source>
        <dbReference type="ARBA" id="ARBA00023136"/>
    </source>
</evidence>
<feature type="transmembrane region" description="Helical" evidence="5">
    <location>
        <begin position="59"/>
        <end position="82"/>
    </location>
</feature>
<dbReference type="Pfam" id="PF09685">
    <property type="entry name" value="MamF_MmsF"/>
    <property type="match status" value="1"/>
</dbReference>
<comment type="caution">
    <text evidence="6">The sequence shown here is derived from an EMBL/GenBank/DDBJ whole genome shotgun (WGS) entry which is preliminary data.</text>
</comment>
<protein>
    <submittedName>
        <fullName evidence="6">DUF4870 domain-containing protein</fullName>
    </submittedName>
</protein>
<reference evidence="7" key="1">
    <citation type="submission" date="2020-01" db="EMBL/GenBank/DDBJ databases">
        <title>Sphingomonas sp. strain CSW-10.</title>
        <authorList>
            <person name="Chen W.-M."/>
        </authorList>
    </citation>
    <scope>NUCLEOTIDE SEQUENCE [LARGE SCALE GENOMIC DNA]</scope>
    <source>
        <strain evidence="7">NST-5</strain>
    </source>
</reference>
<sequence length="166" mass="18586">MTTSNQKTTGALTHLSALSQYFIPFGNFIFPIIIWSSAKKEGDIIDHSGKQCINFQLSLLLYSLILAMIAIPTFIYSVVGNIPFEAILNEENVEQYFNIDNITGILALGITIIFLFSVLKIAEFVLIIYASVKTANGEFYRYPFTINFLKTNNVQPELDLATEAKS</sequence>
<evidence type="ECO:0000313" key="6">
    <source>
        <dbReference type="EMBL" id="NBL64554.1"/>
    </source>
</evidence>
<feature type="transmembrane region" description="Helical" evidence="5">
    <location>
        <begin position="102"/>
        <end position="132"/>
    </location>
</feature>
<keyword evidence="3 5" id="KW-1133">Transmembrane helix</keyword>
<name>A0ABW9Z7A4_9FLAO</name>
<accession>A0ABW9Z7A4</accession>
<feature type="transmembrane region" description="Helical" evidence="5">
    <location>
        <begin position="20"/>
        <end position="38"/>
    </location>
</feature>
<evidence type="ECO:0000256" key="5">
    <source>
        <dbReference type="SAM" id="Phobius"/>
    </source>
</evidence>
<proteinExistence type="predicted"/>
<evidence type="ECO:0000256" key="1">
    <source>
        <dbReference type="ARBA" id="ARBA00004141"/>
    </source>
</evidence>
<evidence type="ECO:0000256" key="2">
    <source>
        <dbReference type="ARBA" id="ARBA00022692"/>
    </source>
</evidence>
<dbReference type="RefSeq" id="WP_166536377.1">
    <property type="nucleotide sequence ID" value="NZ_JAABLM010000004.1"/>
</dbReference>
<keyword evidence="4 5" id="KW-0472">Membrane</keyword>